<sequence length="168" mass="18084">MATKRLSILGWTTIPDTGGDVFFEPYTIKATNDNWGHLTCVFNDTAARDGLRGSFDIPQDYVGTANLVVVWTTTATSGDVEWDFDYRAVGGNDVESLDQATAQESVNANDTAPSATDERMEVSIALTDGNFAVGDTVAFEFFRDGTDGGDTISAAVQLHGLFFEYADA</sequence>
<protein>
    <submittedName>
        <fullName evidence="1">Uncharacterized protein</fullName>
    </submittedName>
</protein>
<name>A0A0F9FH91_9ZZZZ</name>
<organism evidence="1">
    <name type="scientific">marine sediment metagenome</name>
    <dbReference type="NCBI Taxonomy" id="412755"/>
    <lineage>
        <taxon>unclassified sequences</taxon>
        <taxon>metagenomes</taxon>
        <taxon>ecological metagenomes</taxon>
    </lineage>
</organism>
<dbReference type="EMBL" id="LAZR01030426">
    <property type="protein sequence ID" value="KKL56640.1"/>
    <property type="molecule type" value="Genomic_DNA"/>
</dbReference>
<dbReference type="AlphaFoldDB" id="A0A0F9FH91"/>
<evidence type="ECO:0000313" key="1">
    <source>
        <dbReference type="EMBL" id="KKL56640.1"/>
    </source>
</evidence>
<accession>A0A0F9FH91</accession>
<reference evidence="1" key="1">
    <citation type="journal article" date="2015" name="Nature">
        <title>Complex archaea that bridge the gap between prokaryotes and eukaryotes.</title>
        <authorList>
            <person name="Spang A."/>
            <person name="Saw J.H."/>
            <person name="Jorgensen S.L."/>
            <person name="Zaremba-Niedzwiedzka K."/>
            <person name="Martijn J."/>
            <person name="Lind A.E."/>
            <person name="van Eijk R."/>
            <person name="Schleper C."/>
            <person name="Guy L."/>
            <person name="Ettema T.J."/>
        </authorList>
    </citation>
    <scope>NUCLEOTIDE SEQUENCE</scope>
</reference>
<proteinExistence type="predicted"/>
<gene>
    <name evidence="1" type="ORF">LCGC14_2243410</name>
</gene>
<comment type="caution">
    <text evidence="1">The sequence shown here is derived from an EMBL/GenBank/DDBJ whole genome shotgun (WGS) entry which is preliminary data.</text>
</comment>